<dbReference type="AlphaFoldDB" id="A0A4Y8VJA9"/>
<dbReference type="GeneID" id="302995405"/>
<keyword evidence="1" id="KW-0472">Membrane</keyword>
<dbReference type="RefSeq" id="WP_022110279.1">
    <property type="nucleotide sequence ID" value="NZ_CP137559.1"/>
</dbReference>
<protein>
    <submittedName>
        <fullName evidence="2">Uncharacterized protein</fullName>
    </submittedName>
</protein>
<feature type="transmembrane region" description="Helical" evidence="1">
    <location>
        <begin position="6"/>
        <end position="23"/>
    </location>
</feature>
<sequence length="105" mass="11855">MTQVTFVLVFFVVVMLLAFSLYHHKKHIEFKMSDIEKAVRSAYPEGVTSVKKGDLVVAVKKYFHCSAKDAHYIIGVARRKKIVDIAAEQVSLHTENCSLEGTKMP</sequence>
<evidence type="ECO:0000256" key="1">
    <source>
        <dbReference type="SAM" id="Phobius"/>
    </source>
</evidence>
<dbReference type="OrthoDB" id="1082297at2"/>
<dbReference type="Proteomes" id="UP000297872">
    <property type="component" value="Unassembled WGS sequence"/>
</dbReference>
<gene>
    <name evidence="2" type="ORF">EXN75_08905</name>
</gene>
<accession>A0A4Y8VJA9</accession>
<reference evidence="2 3" key="1">
    <citation type="submission" date="2019-02" db="EMBL/GenBank/DDBJ databases">
        <title>Draft Genome Sequence of the Prevotella sp. BCRC 81118, Isolated from Human Feces.</title>
        <authorList>
            <person name="Huang C.-H."/>
        </authorList>
    </citation>
    <scope>NUCLEOTIDE SEQUENCE [LARGE SCALE GENOMIC DNA]</scope>
    <source>
        <strain evidence="2 3">BCRC 81118</strain>
    </source>
</reference>
<evidence type="ECO:0000313" key="3">
    <source>
        <dbReference type="Proteomes" id="UP000297872"/>
    </source>
</evidence>
<name>A0A4Y8VJA9_9BACT</name>
<proteinExistence type="predicted"/>
<keyword evidence="1" id="KW-1133">Transmembrane helix</keyword>
<evidence type="ECO:0000313" key="2">
    <source>
        <dbReference type="EMBL" id="TFH80539.1"/>
    </source>
</evidence>
<comment type="caution">
    <text evidence="2">The sequence shown here is derived from an EMBL/GenBank/DDBJ whole genome shotgun (WGS) entry which is preliminary data.</text>
</comment>
<dbReference type="EMBL" id="SGVY01000020">
    <property type="protein sequence ID" value="TFH80539.1"/>
    <property type="molecule type" value="Genomic_DNA"/>
</dbReference>
<keyword evidence="1" id="KW-0812">Transmembrane</keyword>
<organism evidence="2 3">
    <name type="scientific">Segatella hominis</name>
    <dbReference type="NCBI Taxonomy" id="2518605"/>
    <lineage>
        <taxon>Bacteria</taxon>
        <taxon>Pseudomonadati</taxon>
        <taxon>Bacteroidota</taxon>
        <taxon>Bacteroidia</taxon>
        <taxon>Bacteroidales</taxon>
        <taxon>Prevotellaceae</taxon>
        <taxon>Segatella</taxon>
    </lineage>
</organism>
<keyword evidence="3" id="KW-1185">Reference proteome</keyword>